<feature type="domain" description="Putative DNA-binding" evidence="1">
    <location>
        <begin position="5"/>
        <end position="91"/>
    </location>
</feature>
<dbReference type="Gene3D" id="3.90.930.50">
    <property type="match status" value="1"/>
</dbReference>
<gene>
    <name evidence="3" type="ORF">FU839_17090</name>
</gene>
<reference evidence="3 4" key="1">
    <citation type="submission" date="2019-08" db="EMBL/GenBank/DDBJ databases">
        <title>Draft genome analysis of Rheinheimera tangshanensis isolated from the roots of fresh rice plants (Oryza sativa).</title>
        <authorList>
            <person name="Yu Q."/>
            <person name="Qi Y."/>
            <person name="Zhang H."/>
            <person name="Pu J."/>
        </authorList>
    </citation>
    <scope>NUCLEOTIDE SEQUENCE [LARGE SCALE GENOMIC DNA]</scope>
    <source>
        <strain evidence="3 4">JA3-B52</strain>
    </source>
</reference>
<dbReference type="InterPro" id="IPR054098">
    <property type="entry name" value="NGO1945-like_C"/>
</dbReference>
<protein>
    <submittedName>
        <fullName evidence="3">DUF2063 domain-containing protein</fullName>
    </submittedName>
</protein>
<dbReference type="Gene3D" id="1.10.150.690">
    <property type="entry name" value="DUF2063"/>
    <property type="match status" value="1"/>
</dbReference>
<evidence type="ECO:0000313" key="4">
    <source>
        <dbReference type="Proteomes" id="UP000321814"/>
    </source>
</evidence>
<organism evidence="3 4">
    <name type="scientific">Rheinheimera tangshanensis</name>
    <dbReference type="NCBI Taxonomy" id="400153"/>
    <lineage>
        <taxon>Bacteria</taxon>
        <taxon>Pseudomonadati</taxon>
        <taxon>Pseudomonadota</taxon>
        <taxon>Gammaproteobacteria</taxon>
        <taxon>Chromatiales</taxon>
        <taxon>Chromatiaceae</taxon>
        <taxon>Rheinheimera</taxon>
    </lineage>
</organism>
<name>A0A5C8LQH7_9GAMM</name>
<dbReference type="Proteomes" id="UP000321814">
    <property type="component" value="Unassembled WGS sequence"/>
</dbReference>
<accession>A0A5C8LQH7</accession>
<dbReference type="OrthoDB" id="4146344at2"/>
<evidence type="ECO:0000259" key="1">
    <source>
        <dbReference type="Pfam" id="PF09836"/>
    </source>
</evidence>
<dbReference type="EMBL" id="VRLR01000015">
    <property type="protein sequence ID" value="TXK77998.1"/>
    <property type="molecule type" value="Genomic_DNA"/>
</dbReference>
<dbReference type="AlphaFoldDB" id="A0A5C8LQH7"/>
<proteinExistence type="predicted"/>
<evidence type="ECO:0000259" key="2">
    <source>
        <dbReference type="Pfam" id="PF22106"/>
    </source>
</evidence>
<evidence type="ECO:0000313" key="3">
    <source>
        <dbReference type="EMBL" id="TXK77998.1"/>
    </source>
</evidence>
<feature type="domain" description="NGO1945-like C-terminal" evidence="2">
    <location>
        <begin position="145"/>
        <end position="233"/>
    </location>
</feature>
<dbReference type="RefSeq" id="WP_147905336.1">
    <property type="nucleotide sequence ID" value="NZ_BAAAGC010000006.1"/>
</dbReference>
<keyword evidence="4" id="KW-1185">Reference proteome</keyword>
<sequence length="245" mass="28099">MKFQQVQQQFVAYLRSPEQNEKPADVTQERLDVYRELLFNNVSGFVSSAFPVLKSLYTEQAWQQKLKLFFSLYRCENPFFLSIAQSFLDFLQKQYQLQNHDPVFMLELAHYEWLELELATCKAQGGPGLTDVKRQALQLSGLVSAQAYQYPVHKICAEFQPTEPEVSFLLIYRNQEDEITFVALNQLTTLLLQLLGQQPGMTLAELVAQMQPYVPQLTADQLFSGAEQMLADFAAKGIVHAFQAR</sequence>
<dbReference type="Pfam" id="PF09836">
    <property type="entry name" value="DUF2063"/>
    <property type="match status" value="1"/>
</dbReference>
<dbReference type="Pfam" id="PF22106">
    <property type="entry name" value="NGO1945_C"/>
    <property type="match status" value="1"/>
</dbReference>
<dbReference type="InterPro" id="IPR044922">
    <property type="entry name" value="DUF2063_N_sf"/>
</dbReference>
<dbReference type="InterPro" id="IPR018640">
    <property type="entry name" value="DUF2063"/>
</dbReference>
<comment type="caution">
    <text evidence="3">The sequence shown here is derived from an EMBL/GenBank/DDBJ whole genome shotgun (WGS) entry which is preliminary data.</text>
</comment>